<dbReference type="AlphaFoldDB" id="A0A0M3KK93"/>
<feature type="compositionally biased region" description="Polar residues" evidence="1">
    <location>
        <begin position="8"/>
        <end position="41"/>
    </location>
</feature>
<dbReference type="Proteomes" id="UP000267096">
    <property type="component" value="Unassembled WGS sequence"/>
</dbReference>
<organism evidence="4">
    <name type="scientific">Anisakis simplex</name>
    <name type="common">Herring worm</name>
    <dbReference type="NCBI Taxonomy" id="6269"/>
    <lineage>
        <taxon>Eukaryota</taxon>
        <taxon>Metazoa</taxon>
        <taxon>Ecdysozoa</taxon>
        <taxon>Nematoda</taxon>
        <taxon>Chromadorea</taxon>
        <taxon>Rhabditida</taxon>
        <taxon>Spirurina</taxon>
        <taxon>Ascaridomorpha</taxon>
        <taxon>Ascaridoidea</taxon>
        <taxon>Anisakidae</taxon>
        <taxon>Anisakis</taxon>
        <taxon>Anisakis simplex complex</taxon>
    </lineage>
</organism>
<dbReference type="EMBL" id="UYRR01040720">
    <property type="protein sequence ID" value="VDK79695.1"/>
    <property type="molecule type" value="Genomic_DNA"/>
</dbReference>
<gene>
    <name evidence="2" type="ORF">ASIM_LOCUS20791</name>
</gene>
<evidence type="ECO:0000313" key="2">
    <source>
        <dbReference type="EMBL" id="VDK79695.1"/>
    </source>
</evidence>
<keyword evidence="3" id="KW-1185">Reference proteome</keyword>
<reference evidence="4" key="1">
    <citation type="submission" date="2017-02" db="UniProtKB">
        <authorList>
            <consortium name="WormBaseParasite"/>
        </authorList>
    </citation>
    <scope>IDENTIFICATION</scope>
</reference>
<proteinExistence type="predicted"/>
<protein>
    <submittedName>
        <fullName evidence="4">NRF domain-containing protein</fullName>
    </submittedName>
</protein>
<dbReference type="WBParaSite" id="ASIM_0002142201-mRNA-1">
    <property type="protein sequence ID" value="ASIM_0002142201-mRNA-1"/>
    <property type="gene ID" value="ASIM_0002142201"/>
</dbReference>
<sequence length="123" mass="13749">DNPLRNIGASQADDQTAQCRSPNSPSPTSFQQQQHWNNGTKSGVDDDDSDWDNKCFDLIPLLNYGICTPDTCTAYDTKKIIDMIYKSAEALMERRVVCNVDIVCRNTLPESQMSHDTSSMTVL</sequence>
<accession>A0A0M3KK93</accession>
<feature type="region of interest" description="Disordered" evidence="1">
    <location>
        <begin position="1"/>
        <end position="50"/>
    </location>
</feature>
<name>A0A0M3KK93_ANISI</name>
<evidence type="ECO:0000313" key="4">
    <source>
        <dbReference type="WBParaSite" id="ASIM_0002142201-mRNA-1"/>
    </source>
</evidence>
<reference evidence="2 3" key="2">
    <citation type="submission" date="2018-11" db="EMBL/GenBank/DDBJ databases">
        <authorList>
            <consortium name="Pathogen Informatics"/>
        </authorList>
    </citation>
    <scope>NUCLEOTIDE SEQUENCE [LARGE SCALE GENOMIC DNA]</scope>
</reference>
<evidence type="ECO:0000256" key="1">
    <source>
        <dbReference type="SAM" id="MobiDB-lite"/>
    </source>
</evidence>
<evidence type="ECO:0000313" key="3">
    <source>
        <dbReference type="Proteomes" id="UP000267096"/>
    </source>
</evidence>